<evidence type="ECO:0000313" key="1">
    <source>
        <dbReference type="EMBL" id="KIR45411.1"/>
    </source>
</evidence>
<gene>
    <name evidence="1" type="ORF">I312_05460</name>
</gene>
<organism evidence="1">
    <name type="scientific">Cryptococcus bacillisporus CA1280</name>
    <dbReference type="NCBI Taxonomy" id="1296109"/>
    <lineage>
        <taxon>Eukaryota</taxon>
        <taxon>Fungi</taxon>
        <taxon>Dikarya</taxon>
        <taxon>Basidiomycota</taxon>
        <taxon>Agaricomycotina</taxon>
        <taxon>Tremellomycetes</taxon>
        <taxon>Tremellales</taxon>
        <taxon>Cryptococcaceae</taxon>
        <taxon>Cryptococcus</taxon>
        <taxon>Cryptococcus gattii species complex</taxon>
    </lineage>
</organism>
<name>A0A0D0VD08_CRYGA</name>
<reference evidence="1" key="1">
    <citation type="submission" date="2015-01" db="EMBL/GenBank/DDBJ databases">
        <title>The Genome Sequence of Cryptococcus gattii CA1280.</title>
        <authorList>
            <consortium name="The Broad Institute Genomics Platform"/>
            <person name="Cuomo C."/>
            <person name="Litvintseva A."/>
            <person name="Chen Y."/>
            <person name="Heitman J."/>
            <person name="Sun S."/>
            <person name="Springer D."/>
            <person name="Dromer F."/>
            <person name="Young S."/>
            <person name="Zeng Q."/>
            <person name="Gargeya S."/>
            <person name="Abouelleil A."/>
            <person name="Alvarado L."/>
            <person name="Chapman S.B."/>
            <person name="Gainer-Dewar J."/>
            <person name="Goldberg J."/>
            <person name="Griggs A."/>
            <person name="Gujja S."/>
            <person name="Hansen M."/>
            <person name="Howarth C."/>
            <person name="Imamovic A."/>
            <person name="Larimer J."/>
            <person name="Murphy C."/>
            <person name="Naylor J."/>
            <person name="Pearson M."/>
            <person name="Priest M."/>
            <person name="Roberts A."/>
            <person name="Saif S."/>
            <person name="Shea T."/>
            <person name="Sykes S."/>
            <person name="Wortman J."/>
            <person name="Nusbaum C."/>
            <person name="Birren B."/>
        </authorList>
    </citation>
    <scope>NUCLEOTIDE SEQUENCE [LARGE SCALE GENOMIC DNA]</scope>
    <source>
        <strain evidence="1">CA1280</strain>
    </source>
</reference>
<dbReference type="AlphaFoldDB" id="A0A0D0VD08"/>
<accession>A0A0D0VD08</accession>
<dbReference type="EMBL" id="KN847989">
    <property type="protein sequence ID" value="KIR45411.1"/>
    <property type="molecule type" value="Genomic_DNA"/>
</dbReference>
<protein>
    <submittedName>
        <fullName evidence="1">Uncharacterized protein</fullName>
    </submittedName>
</protein>
<sequence>MSLPTRPELEGSCTRTSLGMALNEVGIAEIQIYSNLCELSLVGTAHYSSKVNQETHPSSITTVSLSPEIFIPIIFSPRLSSNQPGTNRSTVQLPGGLFRVIPCAETYLFLIVPAPHPPHRAFGFAEVEKVIRLSKAALQLRTQFSATCGLRYWRFGRLVGR</sequence>
<dbReference type="HOGENOM" id="CLU_1643625_0_0_1"/>
<proteinExistence type="predicted"/>